<dbReference type="GO" id="GO:0016746">
    <property type="term" value="F:acyltransferase activity"/>
    <property type="evidence" value="ECO:0007669"/>
    <property type="project" value="UniProtKB-KW"/>
</dbReference>
<accession>M7AJH1</accession>
<dbReference type="GO" id="GO:0036149">
    <property type="term" value="P:phosphatidylinositol acyl-chain remodeling"/>
    <property type="evidence" value="ECO:0007669"/>
    <property type="project" value="TreeGrafter"/>
</dbReference>
<sequence length="57" mass="6721">MQLRCSNTKARSNEFAEKNGLRKYKYVLHPRTTGFTFVVERLREAKVRWNYAASALL</sequence>
<dbReference type="PANTHER" id="PTHR10983">
    <property type="entry name" value="1-ACYLGLYCEROL-3-PHOSPHATE ACYLTRANSFERASE-RELATED"/>
    <property type="match status" value="1"/>
</dbReference>
<keyword evidence="2" id="KW-1185">Reference proteome</keyword>
<gene>
    <name evidence="1" type="ORF">UY3_18454</name>
</gene>
<dbReference type="Proteomes" id="UP000031443">
    <property type="component" value="Unassembled WGS sequence"/>
</dbReference>
<dbReference type="GO" id="GO:0005783">
    <property type="term" value="C:endoplasmic reticulum"/>
    <property type="evidence" value="ECO:0007669"/>
    <property type="project" value="TreeGrafter"/>
</dbReference>
<dbReference type="EMBL" id="KB600878">
    <property type="protein sequence ID" value="EMP24529.1"/>
    <property type="molecule type" value="Genomic_DNA"/>
</dbReference>
<keyword evidence="1" id="KW-0012">Acyltransferase</keyword>
<protein>
    <submittedName>
        <fullName evidence="1">Lysocardiolipin acyltransferase 1</fullName>
    </submittedName>
</protein>
<evidence type="ECO:0000313" key="1">
    <source>
        <dbReference type="EMBL" id="EMP24529.1"/>
    </source>
</evidence>
<dbReference type="PANTHER" id="PTHR10983:SF16">
    <property type="entry name" value="LYSOCARDIOLIPIN ACYLTRANSFERASE 1"/>
    <property type="match status" value="1"/>
</dbReference>
<organism evidence="1 2">
    <name type="scientific">Chelonia mydas</name>
    <name type="common">Green sea-turtle</name>
    <name type="synonym">Chelonia agassizi</name>
    <dbReference type="NCBI Taxonomy" id="8469"/>
    <lineage>
        <taxon>Eukaryota</taxon>
        <taxon>Metazoa</taxon>
        <taxon>Chordata</taxon>
        <taxon>Craniata</taxon>
        <taxon>Vertebrata</taxon>
        <taxon>Euteleostomi</taxon>
        <taxon>Archelosauria</taxon>
        <taxon>Testudinata</taxon>
        <taxon>Testudines</taxon>
        <taxon>Cryptodira</taxon>
        <taxon>Durocryptodira</taxon>
        <taxon>Americhelydia</taxon>
        <taxon>Chelonioidea</taxon>
        <taxon>Cheloniidae</taxon>
        <taxon>Chelonia</taxon>
    </lineage>
</organism>
<dbReference type="AlphaFoldDB" id="M7AJH1"/>
<reference evidence="2" key="1">
    <citation type="journal article" date="2013" name="Nat. Genet.">
        <title>The draft genomes of soft-shell turtle and green sea turtle yield insights into the development and evolution of the turtle-specific body plan.</title>
        <authorList>
            <person name="Wang Z."/>
            <person name="Pascual-Anaya J."/>
            <person name="Zadissa A."/>
            <person name="Li W."/>
            <person name="Niimura Y."/>
            <person name="Huang Z."/>
            <person name="Li C."/>
            <person name="White S."/>
            <person name="Xiong Z."/>
            <person name="Fang D."/>
            <person name="Wang B."/>
            <person name="Ming Y."/>
            <person name="Chen Y."/>
            <person name="Zheng Y."/>
            <person name="Kuraku S."/>
            <person name="Pignatelli M."/>
            <person name="Herrero J."/>
            <person name="Beal K."/>
            <person name="Nozawa M."/>
            <person name="Li Q."/>
            <person name="Wang J."/>
            <person name="Zhang H."/>
            <person name="Yu L."/>
            <person name="Shigenobu S."/>
            <person name="Wang J."/>
            <person name="Liu J."/>
            <person name="Flicek P."/>
            <person name="Searle S."/>
            <person name="Wang J."/>
            <person name="Kuratani S."/>
            <person name="Yin Y."/>
            <person name="Aken B."/>
            <person name="Zhang G."/>
            <person name="Irie N."/>
        </authorList>
    </citation>
    <scope>NUCLEOTIDE SEQUENCE [LARGE SCALE GENOMIC DNA]</scope>
</reference>
<evidence type="ECO:0000313" key="2">
    <source>
        <dbReference type="Proteomes" id="UP000031443"/>
    </source>
</evidence>
<keyword evidence="1" id="KW-0808">Transferase</keyword>
<name>M7AJH1_CHEMY</name>
<proteinExistence type="predicted"/>